<protein>
    <recommendedName>
        <fullName evidence="3">EF-hand domain-containing protein</fullName>
    </recommendedName>
</protein>
<dbReference type="eggNOG" id="ENOG502SENM">
    <property type="taxonomic scope" value="Eukaryota"/>
</dbReference>
<feature type="region of interest" description="Disordered" evidence="2">
    <location>
        <begin position="1"/>
        <end position="26"/>
    </location>
</feature>
<dbReference type="InterPro" id="IPR018247">
    <property type="entry name" value="EF_Hand_1_Ca_BS"/>
</dbReference>
<dbReference type="GO" id="GO:0005509">
    <property type="term" value="F:calcium ion binding"/>
    <property type="evidence" value="ECO:0007669"/>
    <property type="project" value="InterPro"/>
</dbReference>
<evidence type="ECO:0000256" key="1">
    <source>
        <dbReference type="ARBA" id="ARBA00022837"/>
    </source>
</evidence>
<evidence type="ECO:0000313" key="4">
    <source>
        <dbReference type="EnsemblProtists" id="PYU1_T012663"/>
    </source>
</evidence>
<name>K3X614_GLOUD</name>
<dbReference type="HOGENOM" id="CLU_596538_0_0_1"/>
<dbReference type="InParanoid" id="K3X614"/>
<organism evidence="4 5">
    <name type="scientific">Globisporangium ultimum (strain ATCC 200006 / CBS 805.95 / DAOM BR144)</name>
    <name type="common">Pythium ultimum</name>
    <dbReference type="NCBI Taxonomy" id="431595"/>
    <lineage>
        <taxon>Eukaryota</taxon>
        <taxon>Sar</taxon>
        <taxon>Stramenopiles</taxon>
        <taxon>Oomycota</taxon>
        <taxon>Peronosporomycetes</taxon>
        <taxon>Pythiales</taxon>
        <taxon>Pythiaceae</taxon>
        <taxon>Globisporangium</taxon>
    </lineage>
</organism>
<dbReference type="InterPro" id="IPR011992">
    <property type="entry name" value="EF-hand-dom_pair"/>
</dbReference>
<reference evidence="4" key="3">
    <citation type="submission" date="2015-02" db="UniProtKB">
        <authorList>
            <consortium name="EnsemblProtists"/>
        </authorList>
    </citation>
    <scope>IDENTIFICATION</scope>
    <source>
        <strain evidence="4">DAOM BR144</strain>
    </source>
</reference>
<dbReference type="VEuPathDB" id="FungiDB:PYU1_G012637"/>
<feature type="compositionally biased region" description="Basic and acidic residues" evidence="2">
    <location>
        <begin position="15"/>
        <end position="26"/>
    </location>
</feature>
<dbReference type="InterPro" id="IPR002048">
    <property type="entry name" value="EF_hand_dom"/>
</dbReference>
<dbReference type="Pfam" id="PF13499">
    <property type="entry name" value="EF-hand_7"/>
    <property type="match status" value="1"/>
</dbReference>
<dbReference type="Gene3D" id="1.10.238.10">
    <property type="entry name" value="EF-hand"/>
    <property type="match status" value="2"/>
</dbReference>
<dbReference type="PROSITE" id="PS00018">
    <property type="entry name" value="EF_HAND_1"/>
    <property type="match status" value="2"/>
</dbReference>
<evidence type="ECO:0000259" key="3">
    <source>
        <dbReference type="PROSITE" id="PS50222"/>
    </source>
</evidence>
<dbReference type="EMBL" id="GL376588">
    <property type="status" value="NOT_ANNOTATED_CDS"/>
    <property type="molecule type" value="Genomic_DNA"/>
</dbReference>
<dbReference type="EnsemblProtists" id="PYU1_T012663">
    <property type="protein sequence ID" value="PYU1_T012663"/>
    <property type="gene ID" value="PYU1_G012637"/>
</dbReference>
<dbReference type="SUPFAM" id="SSF47473">
    <property type="entry name" value="EF-hand"/>
    <property type="match status" value="1"/>
</dbReference>
<evidence type="ECO:0000313" key="5">
    <source>
        <dbReference type="Proteomes" id="UP000019132"/>
    </source>
</evidence>
<reference evidence="5" key="2">
    <citation type="submission" date="2010-04" db="EMBL/GenBank/DDBJ databases">
        <authorList>
            <person name="Buell R."/>
            <person name="Hamilton J."/>
            <person name="Hostetler J."/>
        </authorList>
    </citation>
    <scope>NUCLEOTIDE SEQUENCE [LARGE SCALE GENOMIC DNA]</scope>
    <source>
        <strain evidence="5">DAOM:BR144</strain>
    </source>
</reference>
<feature type="domain" description="EF-hand" evidence="3">
    <location>
        <begin position="131"/>
        <end position="166"/>
    </location>
</feature>
<reference evidence="5" key="1">
    <citation type="journal article" date="2010" name="Genome Biol.">
        <title>Genome sequence of the necrotrophic plant pathogen Pythium ultimum reveals original pathogenicity mechanisms and effector repertoire.</title>
        <authorList>
            <person name="Levesque C.A."/>
            <person name="Brouwer H."/>
            <person name="Cano L."/>
            <person name="Hamilton J.P."/>
            <person name="Holt C."/>
            <person name="Huitema E."/>
            <person name="Raffaele S."/>
            <person name="Robideau G.P."/>
            <person name="Thines M."/>
            <person name="Win J."/>
            <person name="Zerillo M.M."/>
            <person name="Beakes G.W."/>
            <person name="Boore J.L."/>
            <person name="Busam D."/>
            <person name="Dumas B."/>
            <person name="Ferriera S."/>
            <person name="Fuerstenberg S.I."/>
            <person name="Gachon C.M."/>
            <person name="Gaulin E."/>
            <person name="Govers F."/>
            <person name="Grenville-Briggs L."/>
            <person name="Horner N."/>
            <person name="Hostetler J."/>
            <person name="Jiang R.H."/>
            <person name="Johnson J."/>
            <person name="Krajaejun T."/>
            <person name="Lin H."/>
            <person name="Meijer H.J."/>
            <person name="Moore B."/>
            <person name="Morris P."/>
            <person name="Phuntmart V."/>
            <person name="Puiu D."/>
            <person name="Shetty J."/>
            <person name="Stajich J.E."/>
            <person name="Tripathy S."/>
            <person name="Wawra S."/>
            <person name="van West P."/>
            <person name="Whitty B.R."/>
            <person name="Coutinho P.M."/>
            <person name="Henrissat B."/>
            <person name="Martin F."/>
            <person name="Thomas P.D."/>
            <person name="Tyler B.M."/>
            <person name="De Vries R.P."/>
            <person name="Kamoun S."/>
            <person name="Yandell M."/>
            <person name="Tisserat N."/>
            <person name="Buell C.R."/>
        </authorList>
    </citation>
    <scope>NUCLEOTIDE SEQUENCE</scope>
    <source>
        <strain evidence="5">DAOM:BR144</strain>
    </source>
</reference>
<proteinExistence type="predicted"/>
<dbReference type="PROSITE" id="PS50222">
    <property type="entry name" value="EF_HAND_2"/>
    <property type="match status" value="2"/>
</dbReference>
<feature type="domain" description="EF-hand" evidence="3">
    <location>
        <begin position="194"/>
        <end position="224"/>
    </location>
</feature>
<accession>K3X614</accession>
<dbReference type="STRING" id="431595.K3X614"/>
<dbReference type="Proteomes" id="UP000019132">
    <property type="component" value="Unassembled WGS sequence"/>
</dbReference>
<feature type="compositionally biased region" description="Acidic residues" evidence="2">
    <location>
        <begin position="78"/>
        <end position="92"/>
    </location>
</feature>
<dbReference type="Pfam" id="PF13833">
    <property type="entry name" value="EF-hand_8"/>
    <property type="match status" value="1"/>
</dbReference>
<keyword evidence="1" id="KW-0106">Calcium</keyword>
<evidence type="ECO:0000256" key="2">
    <source>
        <dbReference type="SAM" id="MobiDB-lite"/>
    </source>
</evidence>
<sequence>MESIRPHTPPPEEDTPARGTREATQDRDFLAASAFPLIQIGSMTNTDELFEIVKQRVLQLGQVLLPLSKEKQETFSDFGDDPDDQSEPEEQGDEKVGLHLAFHAFTSAARPSKISRARVQGGLLTLLSIDVSWHQFDLLFRRLDIDYDGELSLDEFCEVFQRDHLSFQREDLLFLEDALVNFVIEKLETQQWTLIELFKAFDRDGGGEISIAEFATLARFLFARKDKRKLIQSDRDSQKRSKRLVHLLMSCLDVSADRRISLQEFLRFFFVIWSSRLMEVQDQLFDCENTQKAEITIKSKDIVESLRAKKKTMRRVLRTNFSRPFRDSMRCVDVNMPSPFNGLLSRLQLLPTAPNETFTSETTMRESQPLQIWQVLQGQTSTSHRNPMSLAALHAETEARAMEESRKRVQKGKNEVLRTRLTRKRESERPNAVLQTPSSRVALDGAAKLKFDHRNPSAR</sequence>
<dbReference type="SMART" id="SM00054">
    <property type="entry name" value="EFh"/>
    <property type="match status" value="3"/>
</dbReference>
<feature type="region of interest" description="Disordered" evidence="2">
    <location>
        <begin position="74"/>
        <end position="93"/>
    </location>
</feature>
<dbReference type="AlphaFoldDB" id="K3X614"/>
<keyword evidence="5" id="KW-1185">Reference proteome</keyword>